<keyword evidence="4" id="KW-0969">Cilium</keyword>
<evidence type="ECO:0000259" key="3">
    <source>
        <dbReference type="Pfam" id="PF13861"/>
    </source>
</evidence>
<protein>
    <submittedName>
        <fullName evidence="4">Flagellar hook assembly protein</fullName>
    </submittedName>
</protein>
<reference evidence="4" key="1">
    <citation type="submission" date="2018-10" db="EMBL/GenBank/DDBJ databases">
        <authorList>
            <person name="Plewniak F."/>
        </authorList>
    </citation>
    <scope>NUCLEOTIDE SEQUENCE</scope>
</reference>
<feature type="domain" description="FlgD/Vpr Ig-like" evidence="2">
    <location>
        <begin position="118"/>
        <end position="195"/>
    </location>
</feature>
<sequence>MTTVNPTSALIAQLNQSNSSLGNSSSTSSSQALGSVTNTSAAAMQNNFMTLLITQLQNQNPMNPMDSGQMTSQLAQISTVSGINQLNTTLTALNTSLSGSQSMAAATSLIGHNVLVPGNTLQLTSGSPANAGVTLPQAVSNLTVAIKDSAGTVLNTLNLGAQPAGVVPITWNGLDKSGAQVPSGNYQIVATATQGGASVTATPLSSGKVGSVTMGSQGASLDLGTLGSFNLSSVAYIQ</sequence>
<proteinExistence type="predicted"/>
<organism evidence="4">
    <name type="scientific">mine drainage metagenome</name>
    <dbReference type="NCBI Taxonomy" id="410659"/>
    <lineage>
        <taxon>unclassified sequences</taxon>
        <taxon>metagenomes</taxon>
        <taxon>ecological metagenomes</taxon>
    </lineage>
</organism>
<dbReference type="Gene3D" id="2.60.40.4070">
    <property type="match status" value="1"/>
</dbReference>
<dbReference type="EMBL" id="UOYP01000009">
    <property type="protein sequence ID" value="VAY86512.1"/>
    <property type="molecule type" value="Genomic_DNA"/>
</dbReference>
<dbReference type="Pfam" id="PF13860">
    <property type="entry name" value="FlgD_ig"/>
    <property type="match status" value="1"/>
</dbReference>
<feature type="domain" description="FlgD Tudor-like" evidence="3">
    <location>
        <begin position="103"/>
        <end position="234"/>
    </location>
</feature>
<dbReference type="Pfam" id="PF13861">
    <property type="entry name" value="FLgD_tudor"/>
    <property type="match status" value="1"/>
</dbReference>
<accession>A0A3P3ZLD0</accession>
<dbReference type="Gene3D" id="2.30.30.910">
    <property type="match status" value="1"/>
</dbReference>
<evidence type="ECO:0000259" key="2">
    <source>
        <dbReference type="Pfam" id="PF13860"/>
    </source>
</evidence>
<dbReference type="Pfam" id="PF03963">
    <property type="entry name" value="FlgD"/>
    <property type="match status" value="1"/>
</dbReference>
<dbReference type="AlphaFoldDB" id="A0A3P3ZLD0"/>
<keyword evidence="4" id="KW-0966">Cell projection</keyword>
<name>A0A3P3ZLD0_9ZZZZ</name>
<evidence type="ECO:0000256" key="1">
    <source>
        <dbReference type="ARBA" id="ARBA00022795"/>
    </source>
</evidence>
<gene>
    <name evidence="4" type="primary">flgD</name>
    <name evidence="4" type="ORF">CARN8_1060015</name>
</gene>
<dbReference type="InterPro" id="IPR005648">
    <property type="entry name" value="FlgD"/>
</dbReference>
<dbReference type="InterPro" id="IPR025963">
    <property type="entry name" value="FLgD_Tudor"/>
</dbReference>
<evidence type="ECO:0000313" key="4">
    <source>
        <dbReference type="EMBL" id="VAY86512.1"/>
    </source>
</evidence>
<keyword evidence="4" id="KW-0282">Flagellum</keyword>
<dbReference type="GO" id="GO:0044781">
    <property type="term" value="P:bacterial-type flagellum organization"/>
    <property type="evidence" value="ECO:0007669"/>
    <property type="project" value="UniProtKB-KW"/>
</dbReference>
<keyword evidence="1" id="KW-1005">Bacterial flagellum biogenesis</keyword>
<dbReference type="InterPro" id="IPR025965">
    <property type="entry name" value="FlgD/Vpr_Ig-like"/>
</dbReference>